<evidence type="ECO:0000313" key="1">
    <source>
        <dbReference type="EMBL" id="KAF5795026.1"/>
    </source>
</evidence>
<dbReference type="AlphaFoldDB" id="A0A9K3IDR8"/>
<dbReference type="EMBL" id="MNCJ02000323">
    <property type="protein sequence ID" value="KAF5795026.1"/>
    <property type="molecule type" value="Genomic_DNA"/>
</dbReference>
<sequence>MRNTRVEIGSDRRDYISRWPYSYKRLLKVQLQAAIEGAYANLANAFGVVLSS</sequence>
<dbReference type="Gramene" id="mRNA:HanXRQr2_Chr08g0334931">
    <property type="protein sequence ID" value="CDS:HanXRQr2_Chr08g0334931.1"/>
    <property type="gene ID" value="HanXRQr2_Chr08g0334931"/>
</dbReference>
<dbReference type="Proteomes" id="UP000215914">
    <property type="component" value="Unassembled WGS sequence"/>
</dbReference>
<accession>A0A9K3IDR8</accession>
<reference evidence="1" key="2">
    <citation type="submission" date="2020-06" db="EMBL/GenBank/DDBJ databases">
        <title>Helianthus annuus Genome sequencing and assembly Release 2.</title>
        <authorList>
            <person name="Gouzy J."/>
            <person name="Langlade N."/>
            <person name="Munos S."/>
        </authorList>
    </citation>
    <scope>NUCLEOTIDE SEQUENCE</scope>
    <source>
        <tissue evidence="1">Leaves</tissue>
    </source>
</reference>
<gene>
    <name evidence="1" type="ORF">HanXRQr2_Chr08g0334931</name>
</gene>
<protein>
    <submittedName>
        <fullName evidence="1">Uncharacterized protein</fullName>
    </submittedName>
</protein>
<organism evidence="1 2">
    <name type="scientific">Helianthus annuus</name>
    <name type="common">Common sunflower</name>
    <dbReference type="NCBI Taxonomy" id="4232"/>
    <lineage>
        <taxon>Eukaryota</taxon>
        <taxon>Viridiplantae</taxon>
        <taxon>Streptophyta</taxon>
        <taxon>Embryophyta</taxon>
        <taxon>Tracheophyta</taxon>
        <taxon>Spermatophyta</taxon>
        <taxon>Magnoliopsida</taxon>
        <taxon>eudicotyledons</taxon>
        <taxon>Gunneridae</taxon>
        <taxon>Pentapetalae</taxon>
        <taxon>asterids</taxon>
        <taxon>campanulids</taxon>
        <taxon>Asterales</taxon>
        <taxon>Asteraceae</taxon>
        <taxon>Asteroideae</taxon>
        <taxon>Heliantheae alliance</taxon>
        <taxon>Heliantheae</taxon>
        <taxon>Helianthus</taxon>
    </lineage>
</organism>
<reference evidence="1" key="1">
    <citation type="journal article" date="2017" name="Nature">
        <title>The sunflower genome provides insights into oil metabolism, flowering and Asterid evolution.</title>
        <authorList>
            <person name="Badouin H."/>
            <person name="Gouzy J."/>
            <person name="Grassa C.J."/>
            <person name="Murat F."/>
            <person name="Staton S.E."/>
            <person name="Cottret L."/>
            <person name="Lelandais-Briere C."/>
            <person name="Owens G.L."/>
            <person name="Carrere S."/>
            <person name="Mayjonade B."/>
            <person name="Legrand L."/>
            <person name="Gill N."/>
            <person name="Kane N.C."/>
            <person name="Bowers J.E."/>
            <person name="Hubner S."/>
            <person name="Bellec A."/>
            <person name="Berard A."/>
            <person name="Berges H."/>
            <person name="Blanchet N."/>
            <person name="Boniface M.C."/>
            <person name="Brunel D."/>
            <person name="Catrice O."/>
            <person name="Chaidir N."/>
            <person name="Claudel C."/>
            <person name="Donnadieu C."/>
            <person name="Faraut T."/>
            <person name="Fievet G."/>
            <person name="Helmstetter N."/>
            <person name="King M."/>
            <person name="Knapp S.J."/>
            <person name="Lai Z."/>
            <person name="Le Paslier M.C."/>
            <person name="Lippi Y."/>
            <person name="Lorenzon L."/>
            <person name="Mandel J.R."/>
            <person name="Marage G."/>
            <person name="Marchand G."/>
            <person name="Marquand E."/>
            <person name="Bret-Mestries E."/>
            <person name="Morien E."/>
            <person name="Nambeesan S."/>
            <person name="Nguyen T."/>
            <person name="Pegot-Espagnet P."/>
            <person name="Pouilly N."/>
            <person name="Raftis F."/>
            <person name="Sallet E."/>
            <person name="Schiex T."/>
            <person name="Thomas J."/>
            <person name="Vandecasteele C."/>
            <person name="Vares D."/>
            <person name="Vear F."/>
            <person name="Vautrin S."/>
            <person name="Crespi M."/>
            <person name="Mangin B."/>
            <person name="Burke J.M."/>
            <person name="Salse J."/>
            <person name="Munos S."/>
            <person name="Vincourt P."/>
            <person name="Rieseberg L.H."/>
            <person name="Langlade N.B."/>
        </authorList>
    </citation>
    <scope>NUCLEOTIDE SEQUENCE</scope>
    <source>
        <tissue evidence="1">Leaves</tissue>
    </source>
</reference>
<proteinExistence type="predicted"/>
<evidence type="ECO:0000313" key="2">
    <source>
        <dbReference type="Proteomes" id="UP000215914"/>
    </source>
</evidence>
<keyword evidence="2" id="KW-1185">Reference proteome</keyword>
<comment type="caution">
    <text evidence="1">The sequence shown here is derived from an EMBL/GenBank/DDBJ whole genome shotgun (WGS) entry which is preliminary data.</text>
</comment>
<name>A0A9K3IDR8_HELAN</name>